<feature type="non-terminal residue" evidence="3">
    <location>
        <position position="1"/>
    </location>
</feature>
<dbReference type="InterPro" id="IPR001343">
    <property type="entry name" value="Hemolysn_Ca-bd"/>
</dbReference>
<gene>
    <name evidence="3" type="ORF">BCS90_21875</name>
</gene>
<dbReference type="SUPFAM" id="SSF53300">
    <property type="entry name" value="vWA-like"/>
    <property type="match status" value="1"/>
</dbReference>
<comment type="caution">
    <text evidence="3">The sequence shown here is derived from an EMBL/GenBank/DDBJ whole genome shotgun (WGS) entry which is preliminary data.</text>
</comment>
<accession>A0A7Z1MH27</accession>
<dbReference type="InterPro" id="IPR002035">
    <property type="entry name" value="VWF_A"/>
</dbReference>
<dbReference type="Pfam" id="PF00353">
    <property type="entry name" value="HemolysinCabind"/>
    <property type="match status" value="1"/>
</dbReference>
<evidence type="ECO:0000313" key="3">
    <source>
        <dbReference type="EMBL" id="PMP27193.1"/>
    </source>
</evidence>
<dbReference type="EMBL" id="MDBS01000038">
    <property type="protein sequence ID" value="PMP27193.1"/>
    <property type="molecule type" value="Genomic_DNA"/>
</dbReference>
<dbReference type="SMART" id="SM00327">
    <property type="entry name" value="VWA"/>
    <property type="match status" value="1"/>
</dbReference>
<keyword evidence="1" id="KW-0106">Calcium</keyword>
<dbReference type="InterPro" id="IPR018511">
    <property type="entry name" value="Hemolysin-typ_Ca-bd_CS"/>
</dbReference>
<protein>
    <recommendedName>
        <fullName evidence="2">VWFA domain-containing protein</fullName>
    </recommendedName>
</protein>
<reference evidence="3" key="2">
    <citation type="journal article" date="2018" name="Nature">
        <title>A major lineage of non-tailed dsDNA viruses as unrecognized killers of marine bacteria.</title>
        <authorList>
            <person name="Kauffman K.M."/>
            <person name="Hussain F.A."/>
            <person name="Yang J."/>
            <person name="Arevalo P."/>
            <person name="Brown J.M."/>
            <person name="Chang W.K."/>
            <person name="VanInsberghe D."/>
            <person name="Elsherbini J."/>
            <person name="Sharma R.S."/>
            <person name="Cutler M.B."/>
            <person name="Kelly L."/>
            <person name="Polz M.F."/>
        </authorList>
    </citation>
    <scope>NUCLEOTIDE SEQUENCE</scope>
    <source>
        <strain evidence="3">10N.222.46.E12</strain>
    </source>
</reference>
<evidence type="ECO:0000256" key="1">
    <source>
        <dbReference type="ARBA" id="ARBA00022837"/>
    </source>
</evidence>
<dbReference type="GO" id="GO:0005509">
    <property type="term" value="F:calcium ion binding"/>
    <property type="evidence" value="ECO:0007669"/>
    <property type="project" value="InterPro"/>
</dbReference>
<organism evidence="3">
    <name type="scientific">Vibrio cyclitrophicus</name>
    <dbReference type="NCBI Taxonomy" id="47951"/>
    <lineage>
        <taxon>Bacteria</taxon>
        <taxon>Pseudomonadati</taxon>
        <taxon>Pseudomonadota</taxon>
        <taxon>Gammaproteobacteria</taxon>
        <taxon>Vibrionales</taxon>
        <taxon>Vibrionaceae</taxon>
        <taxon>Vibrio</taxon>
    </lineage>
</organism>
<proteinExistence type="predicted"/>
<name>A0A7Z1MH27_9VIBR</name>
<dbReference type="InterPro" id="IPR040853">
    <property type="entry name" value="RapA2_cadherin-like"/>
</dbReference>
<feature type="domain" description="VWFA" evidence="2">
    <location>
        <begin position="924"/>
        <end position="1108"/>
    </location>
</feature>
<dbReference type="InterPro" id="IPR036465">
    <property type="entry name" value="vWFA_dom_sf"/>
</dbReference>
<dbReference type="PROSITE" id="PS50234">
    <property type="entry name" value="VWFA"/>
    <property type="match status" value="1"/>
</dbReference>
<dbReference type="SUPFAM" id="SSF51120">
    <property type="entry name" value="beta-Roll"/>
    <property type="match status" value="1"/>
</dbReference>
<dbReference type="CDD" id="cd00198">
    <property type="entry name" value="vWFA"/>
    <property type="match status" value="1"/>
</dbReference>
<dbReference type="PROSITE" id="PS00330">
    <property type="entry name" value="HEMOLYSIN_CALCIUM"/>
    <property type="match status" value="3"/>
</dbReference>
<dbReference type="Gene3D" id="3.40.50.410">
    <property type="entry name" value="von Willebrand factor, type A domain"/>
    <property type="match status" value="1"/>
</dbReference>
<dbReference type="PRINTS" id="PR00313">
    <property type="entry name" value="CABNDNGRPT"/>
</dbReference>
<dbReference type="InterPro" id="IPR011049">
    <property type="entry name" value="Serralysin-like_metalloprot_C"/>
</dbReference>
<sequence>INGAEDGPTIDVVAEAAFNENDAAVDTVVATFTASDEEDGTPSVAFTPGTNTDGYYAISGTDVVLTQAGVDAVNAGETLPAVSLTATDSDNATAVDSDTPTYNSVDAIDDGSLSQEYTASADFTDGITIPTGSDGQPLFSIEAITYDSDGNETSGTISELSGFGIGVAGSIRDSGQIADQIEYDPGSDTSEKIKFEFSELANNVDFSVSRLFGSENEGEQGAWSAYYNGELVASGVFKTDSGASTGDFNIDTGDIVFDTLVFEADSNGVRVGDSSDYVLSSISVTGIDLGDGAIIADEDDGVSVTDANAGLLANDIDDQSDTFSLTAVNGQTITNGSVVTLPSGALLTIYADGTYDYDTNDVYDYLQAGELTTESFTYTITDEHGATDTATATINIIGSNDAPSGNPDTATLEEGSTVTFTPDQLLVNDVDNDDTNLAVLSLASDSSGTNEVDVSSPGSTFSTSLGGTVTINDDGSFSYQAPQGQDHTQGVAISDSIYYLVTDGKGNSNWTEIEIAVTDSGPTAVDDFDSVGFGGLGFGNLISGENDGSGKDDLGSDITKVTSITFDGQKYNEWNNNGEIVIDTGTAIATFNQDGSYSYQSTQAEGQVKSFSTNDMLNNNGIELYAYNDYQQVDVTNLNSNSASVVEINSKVGIYYANSEGNGDQIRYDEALVTKFSGEVSVANFTLNGVADSEEVFWKAYDNQGSLVDSGTISSNDLTIASDSGFETVVLYTGTTNNFMVESVEVQYGVGSANQDTFQYELTDADGSESSAQLTVTQDSLPVAKDNSEEVYEAGLESGTDANSDASTVTGNILDNDSGVSSSTLISAVNGQAPVNGIVVVTTSYGTLTVYTDNSNGFRSGDFEYELTNTSIGDDVVDSFSYTISNSVGVTDSAQLNINIVDDVPIVSDVERNLTTTSDPITTNLTFALDLSGSMDYSAGNGKSYLETAIEALTALVSEVDDTGDVNVQIVTFSGNNIVNSGWLSDDVAQVVTYLESLQANGGTRYSDALEKVMDSGDLPTSDQSFVYFISDGEPNNGFSVGSTLQNSWNSYLESSNYDISFAIGIGNAPLDELTPIAHSPDPDDDDSNYAVVVDDADDLTNTVLEYFDNNSISGDVKLFDTEGGILEGADGVSITSIVIDGITYEYDVSSPEITVSTALGGEFRINFDSGEYYYSIVVDRNVLNESEVIQVQVEDGDGDQDSLKLTLNIDYYATVDANVNNIITNLNSDSPLSIDTDYLTHSDAITSDTIVSSVESSEATVTLNEEAVILENAESGDEFSYVIDGNGVSDSADVEVNFVDSSVLSGTQADDIIIGKPTDRLVELATVTATVRSGDTYNTANQYGFVLSSLAASLSVMQISIDLSSIDNNANWDISDSLNPLYQTESKGIEQTDNIWDAMDSDSSVLIANFVDGDFTSDDEFWFTFDTDNFGRDQGSSFIGASFEVVLNDGSVLNGTYESDNNGGAIAVIDNHTNKLYGEGGDDVLVADNGNDLLDGGEGDDLLIGGLGDDILTGGSGDDLFQWVDQPFQGDIDTITDFALGQDHLDISQLLPTENSMSDLLDHITIEKVDNGGGDKDLVITISEDASNSGQTQTIVLDNTGNQFDSVNAQGDGSVISSDLSNLVNQLFVNLPEQ</sequence>
<evidence type="ECO:0000259" key="2">
    <source>
        <dbReference type="PROSITE" id="PS50234"/>
    </source>
</evidence>
<dbReference type="Pfam" id="PF17803">
    <property type="entry name" value="Cadherin_4"/>
    <property type="match status" value="1"/>
</dbReference>
<reference evidence="3" key="1">
    <citation type="submission" date="2016-07" db="EMBL/GenBank/DDBJ databases">
        <authorList>
            <person name="Kauffman K."/>
            <person name="Arevalo P."/>
            <person name="Polz M.F."/>
        </authorList>
    </citation>
    <scope>NUCLEOTIDE SEQUENCE</scope>
    <source>
        <strain evidence="3">10N.222.46.E12</strain>
    </source>
</reference>